<dbReference type="InterPro" id="IPR016161">
    <property type="entry name" value="Ald_DH/histidinol_DH"/>
</dbReference>
<evidence type="ECO:0000313" key="4">
    <source>
        <dbReference type="Proteomes" id="UP000243719"/>
    </source>
</evidence>
<dbReference type="EMBL" id="FNLO01000006">
    <property type="protein sequence ID" value="SDV48835.1"/>
    <property type="molecule type" value="Genomic_DNA"/>
</dbReference>
<dbReference type="InterPro" id="IPR015590">
    <property type="entry name" value="Aldehyde_DH_dom"/>
</dbReference>
<dbReference type="AlphaFoldDB" id="A0A1H2PPY8"/>
<dbReference type="InterPro" id="IPR044151">
    <property type="entry name" value="ALDH_KGSADH"/>
</dbReference>
<reference evidence="4" key="1">
    <citation type="submission" date="2016-09" db="EMBL/GenBank/DDBJ databases">
        <authorList>
            <person name="Varghese N."/>
            <person name="Submissions S."/>
        </authorList>
    </citation>
    <scope>NUCLEOTIDE SEQUENCE [LARGE SCALE GENOMIC DNA]</scope>
    <source>
        <strain evidence="4">JS23</strain>
    </source>
</reference>
<evidence type="ECO:0000256" key="1">
    <source>
        <dbReference type="ARBA" id="ARBA00023002"/>
    </source>
</evidence>
<dbReference type="GO" id="GO:0016620">
    <property type="term" value="F:oxidoreductase activity, acting on the aldehyde or oxo group of donors, NAD or NADP as acceptor"/>
    <property type="evidence" value="ECO:0007669"/>
    <property type="project" value="InterPro"/>
</dbReference>
<dbReference type="SUPFAM" id="SSF53720">
    <property type="entry name" value="ALDH-like"/>
    <property type="match status" value="1"/>
</dbReference>
<evidence type="ECO:0000313" key="3">
    <source>
        <dbReference type="EMBL" id="SDV48835.1"/>
    </source>
</evidence>
<gene>
    <name evidence="3" type="ORF">SAMN05216551_106100</name>
</gene>
<dbReference type="STRING" id="1770053.SAMN05216551_106100"/>
<dbReference type="Gene3D" id="3.40.605.10">
    <property type="entry name" value="Aldehyde Dehydrogenase, Chain A, domain 1"/>
    <property type="match status" value="1"/>
</dbReference>
<evidence type="ECO:0000259" key="2">
    <source>
        <dbReference type="Pfam" id="PF00171"/>
    </source>
</evidence>
<dbReference type="Proteomes" id="UP000243719">
    <property type="component" value="Unassembled WGS sequence"/>
</dbReference>
<dbReference type="CDD" id="cd07129">
    <property type="entry name" value="ALDH_KGSADH"/>
    <property type="match status" value="1"/>
</dbReference>
<sequence>MQLTGNLLIGRHSFHGINGSIDAVDAATGERITPPFGGASLVDLDRACALAWQAFDLYRDTALAARANFLETIAQNILDIGDELIERCMTESGLPRARLEGERSRTVGQLRLFAGVVRVGDFLGARLDPAQPDRKPLPRVDLRLRQIGVGPVAVFGASNFPLAFSVAGGDTASALAAGCPVIVKAHSAHPGTSELVGRAVQKAVNDCAMPEGTFSLLFDSGREIGQALVTDRRIKAVGFTGSRSGGTALMNLAAARAEPIPVYAEMSSINPVLLFPNALKSRAADLGRAFVGSLVLGAGQFCTNPGLVIAVEGPELDAFVAAASTALRQTPAQTMLTPAIGTAYASAVAKTAGHPKVTMAARGLEARAVNEGQSALFVTDADSFRDHPELQEEIFGAAALIVRCRGIDAMRELIESLEGQLTAALHIDEADYADAKALLPALERRTGRILVNGFGTGVEVGHAMVHGGPFPSTADGRSTSVGSLAISRFLRPVCYQDVPAPLLPDALKNDNPLGLNRRIDGDLRMAK</sequence>
<name>A0A1H2PPY8_9BURK</name>
<dbReference type="InterPro" id="IPR016163">
    <property type="entry name" value="Ald_DH_C"/>
</dbReference>
<dbReference type="InterPro" id="IPR016162">
    <property type="entry name" value="Ald_DH_N"/>
</dbReference>
<keyword evidence="1" id="KW-0560">Oxidoreductase</keyword>
<keyword evidence="4" id="KW-1185">Reference proteome</keyword>
<accession>A0A1H2PPY8</accession>
<dbReference type="Pfam" id="PF00171">
    <property type="entry name" value="Aldedh"/>
    <property type="match status" value="1"/>
</dbReference>
<feature type="domain" description="Aldehyde dehydrogenase" evidence="2">
    <location>
        <begin position="21"/>
        <end position="468"/>
    </location>
</feature>
<dbReference type="PANTHER" id="PTHR43353:SF3">
    <property type="entry name" value="ALDEHYDE DEHYDROGENASE-RELATED"/>
    <property type="match status" value="1"/>
</dbReference>
<dbReference type="InterPro" id="IPR050740">
    <property type="entry name" value="Aldehyde_DH_Superfamily"/>
</dbReference>
<organism evidence="3 4">
    <name type="scientific">Chitinasiproducens palmae</name>
    <dbReference type="NCBI Taxonomy" id="1770053"/>
    <lineage>
        <taxon>Bacteria</taxon>
        <taxon>Pseudomonadati</taxon>
        <taxon>Pseudomonadota</taxon>
        <taxon>Betaproteobacteria</taxon>
        <taxon>Burkholderiales</taxon>
        <taxon>Burkholderiaceae</taxon>
        <taxon>Chitinasiproducens</taxon>
    </lineage>
</organism>
<proteinExistence type="predicted"/>
<protein>
    <submittedName>
        <fullName evidence="3">2,5-dioxopentanoate dehydrogenase</fullName>
    </submittedName>
</protein>
<dbReference type="OrthoDB" id="9770537at2"/>
<dbReference type="Gene3D" id="3.40.309.10">
    <property type="entry name" value="Aldehyde Dehydrogenase, Chain A, domain 2"/>
    <property type="match status" value="1"/>
</dbReference>
<dbReference type="PANTHER" id="PTHR43353">
    <property type="entry name" value="SUCCINATE-SEMIALDEHYDE DEHYDROGENASE, MITOCHONDRIAL"/>
    <property type="match status" value="1"/>
</dbReference>
<dbReference type="RefSeq" id="WP_091908546.1">
    <property type="nucleotide sequence ID" value="NZ_FNLO01000006.1"/>
</dbReference>